<dbReference type="EMBL" id="JBBNAE010000001">
    <property type="protein sequence ID" value="KAK9155050.1"/>
    <property type="molecule type" value="Genomic_DNA"/>
</dbReference>
<keyword evidence="3" id="KW-1185">Reference proteome</keyword>
<reference evidence="2 3" key="1">
    <citation type="submission" date="2024-01" db="EMBL/GenBank/DDBJ databases">
        <title>Genome assemblies of Stephania.</title>
        <authorList>
            <person name="Yang L."/>
        </authorList>
    </citation>
    <scope>NUCLEOTIDE SEQUENCE [LARGE SCALE GENOMIC DNA]</scope>
    <source>
        <strain evidence="2">QJT</strain>
        <tissue evidence="2">Leaf</tissue>
    </source>
</reference>
<comment type="caution">
    <text evidence="2">The sequence shown here is derived from an EMBL/GenBank/DDBJ whole genome shotgun (WGS) entry which is preliminary data.</text>
</comment>
<proteinExistence type="predicted"/>
<evidence type="ECO:0000313" key="2">
    <source>
        <dbReference type="EMBL" id="KAK9155050.1"/>
    </source>
</evidence>
<dbReference type="Proteomes" id="UP001417504">
    <property type="component" value="Unassembled WGS sequence"/>
</dbReference>
<evidence type="ECO:0000256" key="1">
    <source>
        <dbReference type="SAM" id="MobiDB-lite"/>
    </source>
</evidence>
<organism evidence="2 3">
    <name type="scientific">Stephania japonica</name>
    <dbReference type="NCBI Taxonomy" id="461633"/>
    <lineage>
        <taxon>Eukaryota</taxon>
        <taxon>Viridiplantae</taxon>
        <taxon>Streptophyta</taxon>
        <taxon>Embryophyta</taxon>
        <taxon>Tracheophyta</taxon>
        <taxon>Spermatophyta</taxon>
        <taxon>Magnoliopsida</taxon>
        <taxon>Ranunculales</taxon>
        <taxon>Menispermaceae</taxon>
        <taxon>Menispermoideae</taxon>
        <taxon>Cissampelideae</taxon>
        <taxon>Stephania</taxon>
    </lineage>
</organism>
<evidence type="ECO:0000313" key="3">
    <source>
        <dbReference type="Proteomes" id="UP001417504"/>
    </source>
</evidence>
<sequence>MRKMRVKDKEEGQRLGSDLKCTYGVVMMLRLSRNKTKPKTKQPSDLPQFGSDSP</sequence>
<feature type="region of interest" description="Disordered" evidence="1">
    <location>
        <begin position="32"/>
        <end position="54"/>
    </location>
</feature>
<feature type="compositionally biased region" description="Polar residues" evidence="1">
    <location>
        <begin position="41"/>
        <end position="54"/>
    </location>
</feature>
<name>A0AAP0PU90_9MAGN</name>
<dbReference type="AlphaFoldDB" id="A0AAP0PU90"/>
<accession>A0AAP0PU90</accession>
<gene>
    <name evidence="2" type="ORF">Sjap_002530</name>
</gene>
<protein>
    <submittedName>
        <fullName evidence="2">Uncharacterized protein</fullName>
    </submittedName>
</protein>